<sequence length="228" mass="24906">VGATYCALVDGLLSGDFDPVNHKAMWPSTGNYCRGGAFNSALLGCKAVAVLPEEMSQERFDWLQMMGTEVHATHGCESNVKEVFDKANELNAKPEYHCFNQFELEGNCAWHYSVTGPSLYSVFEDAKKPGDRLAASFFTTGSAGSIASADFLREQVPSMYNGCGEAKQCPTIFNNGYGGHGIEGIGDKHIPWIFNSSTQDIVACLDDQDCMHFLRLFNEPAGKKVHSP</sequence>
<dbReference type="PANTHER" id="PTHR10314">
    <property type="entry name" value="CYSTATHIONINE BETA-SYNTHASE"/>
    <property type="match status" value="1"/>
</dbReference>
<dbReference type="Pfam" id="PF00291">
    <property type="entry name" value="PALP"/>
    <property type="match status" value="1"/>
</dbReference>
<name>A0A9K3D8B5_9EUKA</name>
<evidence type="ECO:0000259" key="1">
    <source>
        <dbReference type="Pfam" id="PF00291"/>
    </source>
</evidence>
<comment type="caution">
    <text evidence="2">The sequence shown here is derived from an EMBL/GenBank/DDBJ whole genome shotgun (WGS) entry which is preliminary data.</text>
</comment>
<dbReference type="Gene3D" id="3.40.50.1100">
    <property type="match status" value="2"/>
</dbReference>
<feature type="domain" description="Tryptophan synthase beta chain-like PALP" evidence="1">
    <location>
        <begin position="27"/>
        <end position="147"/>
    </location>
</feature>
<evidence type="ECO:0000313" key="3">
    <source>
        <dbReference type="Proteomes" id="UP000265618"/>
    </source>
</evidence>
<dbReference type="EMBL" id="BDIP01006608">
    <property type="protein sequence ID" value="GIQ90751.1"/>
    <property type="molecule type" value="Genomic_DNA"/>
</dbReference>
<protein>
    <recommendedName>
        <fullName evidence="1">Tryptophan synthase beta chain-like PALP domain-containing protein</fullName>
    </recommendedName>
</protein>
<reference evidence="2 3" key="1">
    <citation type="journal article" date="2018" name="PLoS ONE">
        <title>The draft genome of Kipferlia bialata reveals reductive genome evolution in fornicate parasites.</title>
        <authorList>
            <person name="Tanifuji G."/>
            <person name="Takabayashi S."/>
            <person name="Kume K."/>
            <person name="Takagi M."/>
            <person name="Nakayama T."/>
            <person name="Kamikawa R."/>
            <person name="Inagaki Y."/>
            <person name="Hashimoto T."/>
        </authorList>
    </citation>
    <scope>NUCLEOTIDE SEQUENCE [LARGE SCALE GENOMIC DNA]</scope>
    <source>
        <strain evidence="2">NY0173</strain>
    </source>
</reference>
<dbReference type="OrthoDB" id="10259545at2759"/>
<dbReference type="InterPro" id="IPR050214">
    <property type="entry name" value="Cys_Synth/Cystath_Beta-Synth"/>
</dbReference>
<evidence type="ECO:0000313" key="2">
    <source>
        <dbReference type="EMBL" id="GIQ90751.1"/>
    </source>
</evidence>
<keyword evidence="3" id="KW-1185">Reference proteome</keyword>
<feature type="non-terminal residue" evidence="2">
    <location>
        <position position="1"/>
    </location>
</feature>
<dbReference type="SUPFAM" id="SSF53686">
    <property type="entry name" value="Tryptophan synthase beta subunit-like PLP-dependent enzymes"/>
    <property type="match status" value="1"/>
</dbReference>
<dbReference type="InterPro" id="IPR001926">
    <property type="entry name" value="TrpB-like_PALP"/>
</dbReference>
<dbReference type="InterPro" id="IPR036052">
    <property type="entry name" value="TrpB-like_PALP_sf"/>
</dbReference>
<organism evidence="2 3">
    <name type="scientific">Kipferlia bialata</name>
    <dbReference type="NCBI Taxonomy" id="797122"/>
    <lineage>
        <taxon>Eukaryota</taxon>
        <taxon>Metamonada</taxon>
        <taxon>Carpediemonas-like organisms</taxon>
        <taxon>Kipferlia</taxon>
    </lineage>
</organism>
<gene>
    <name evidence="2" type="ORF">KIPB_013659</name>
</gene>
<accession>A0A9K3D8B5</accession>
<dbReference type="AlphaFoldDB" id="A0A9K3D8B5"/>
<proteinExistence type="predicted"/>
<dbReference type="Proteomes" id="UP000265618">
    <property type="component" value="Unassembled WGS sequence"/>
</dbReference>